<dbReference type="InterPro" id="IPR011333">
    <property type="entry name" value="SKP1/BTB/POZ_sf"/>
</dbReference>
<sequence length="346" mass="38883">MRSSLGSSVIRFRLLNAPPCAWELINLDSYGGMVATLPFREALNEGIVSGTLVDTKIILFTRRDTSGRVYGPKALYASSHVLKSVPYFNDLLFGNFSEAELRNLDDGFGDYETIAENYGYDSDSDLEDDEDEKPSSSSLASDELRAAPSHRPASEGSCYENHSELDNQGKIVKIPDMAFVTFQAFIFYLYTGQIQFAPLGPRENRSSRTAEAQTTINDKIPSPSPKSIYRLADKYDTPALKDLALNHIRCEIKNCDILEETFSEFTSRYEDIQMVCAPLLASALRNDTPEQTTWARLCEIIERHFKGELQHVTDTLSLLWKTSNQDGASRQASETPWVGATSRRRW</sequence>
<dbReference type="SUPFAM" id="SSF54695">
    <property type="entry name" value="POZ domain"/>
    <property type="match status" value="1"/>
</dbReference>
<evidence type="ECO:0000313" key="2">
    <source>
        <dbReference type="EMBL" id="KAF9778322.1"/>
    </source>
</evidence>
<feature type="compositionally biased region" description="Acidic residues" evidence="1">
    <location>
        <begin position="122"/>
        <end position="132"/>
    </location>
</feature>
<gene>
    <name evidence="2" type="ORF">BJ322DRAFT_493551</name>
</gene>
<keyword evidence="3" id="KW-1185">Reference proteome</keyword>
<evidence type="ECO:0000313" key="3">
    <source>
        <dbReference type="Proteomes" id="UP000736335"/>
    </source>
</evidence>
<dbReference type="Gene3D" id="3.30.710.10">
    <property type="entry name" value="Potassium Channel Kv1.1, Chain A"/>
    <property type="match status" value="1"/>
</dbReference>
<dbReference type="EMBL" id="WIUZ02000023">
    <property type="protein sequence ID" value="KAF9778322.1"/>
    <property type="molecule type" value="Genomic_DNA"/>
</dbReference>
<feature type="region of interest" description="Disordered" evidence="1">
    <location>
        <begin position="201"/>
        <end position="223"/>
    </location>
</feature>
<proteinExistence type="predicted"/>
<dbReference type="PANTHER" id="PTHR24413">
    <property type="entry name" value="SPECKLE-TYPE POZ PROTEIN"/>
    <property type="match status" value="1"/>
</dbReference>
<name>A0A9P6H614_9AGAM</name>
<dbReference type="Proteomes" id="UP000736335">
    <property type="component" value="Unassembled WGS sequence"/>
</dbReference>
<protein>
    <recommendedName>
        <fullName evidence="4">BTB domain-containing protein</fullName>
    </recommendedName>
</protein>
<dbReference type="AlphaFoldDB" id="A0A9P6H614"/>
<accession>A0A9P6H614</accession>
<dbReference type="OrthoDB" id="6359816at2759"/>
<feature type="region of interest" description="Disordered" evidence="1">
    <location>
        <begin position="327"/>
        <end position="346"/>
    </location>
</feature>
<feature type="region of interest" description="Disordered" evidence="1">
    <location>
        <begin position="119"/>
        <end position="161"/>
    </location>
</feature>
<evidence type="ECO:0008006" key="4">
    <source>
        <dbReference type="Google" id="ProtNLM"/>
    </source>
</evidence>
<comment type="caution">
    <text evidence="2">The sequence shown here is derived from an EMBL/GenBank/DDBJ whole genome shotgun (WGS) entry which is preliminary data.</text>
</comment>
<reference evidence="2" key="2">
    <citation type="submission" date="2020-11" db="EMBL/GenBank/DDBJ databases">
        <authorList>
            <consortium name="DOE Joint Genome Institute"/>
            <person name="Kuo A."/>
            <person name="Miyauchi S."/>
            <person name="Kiss E."/>
            <person name="Drula E."/>
            <person name="Kohler A."/>
            <person name="Sanchez-Garcia M."/>
            <person name="Andreopoulos B."/>
            <person name="Barry K.W."/>
            <person name="Bonito G."/>
            <person name="Buee M."/>
            <person name="Carver A."/>
            <person name="Chen C."/>
            <person name="Cichocki N."/>
            <person name="Clum A."/>
            <person name="Culley D."/>
            <person name="Crous P.W."/>
            <person name="Fauchery L."/>
            <person name="Girlanda M."/>
            <person name="Hayes R."/>
            <person name="Keri Z."/>
            <person name="Labutti K."/>
            <person name="Lipzen A."/>
            <person name="Lombard V."/>
            <person name="Magnuson J."/>
            <person name="Maillard F."/>
            <person name="Morin E."/>
            <person name="Murat C."/>
            <person name="Nolan M."/>
            <person name="Ohm R."/>
            <person name="Pangilinan J."/>
            <person name="Pereira M."/>
            <person name="Perotto S."/>
            <person name="Peter M."/>
            <person name="Riley R."/>
            <person name="Sitrit Y."/>
            <person name="Stielow B."/>
            <person name="Szollosi G."/>
            <person name="Zifcakova L."/>
            <person name="Stursova M."/>
            <person name="Spatafora J.W."/>
            <person name="Tedersoo L."/>
            <person name="Vaario L.-M."/>
            <person name="Yamada A."/>
            <person name="Yan M."/>
            <person name="Wang P."/>
            <person name="Xu J."/>
            <person name="Bruns T."/>
            <person name="Baldrian P."/>
            <person name="Vilgalys R."/>
            <person name="Henrissat B."/>
            <person name="Grigoriev I.V."/>
            <person name="Hibbett D."/>
            <person name="Nagy L.G."/>
            <person name="Martin F.M."/>
        </authorList>
    </citation>
    <scope>NUCLEOTIDE SEQUENCE</scope>
    <source>
        <strain evidence="2">UH-Tt-Lm1</strain>
    </source>
</reference>
<evidence type="ECO:0000256" key="1">
    <source>
        <dbReference type="SAM" id="MobiDB-lite"/>
    </source>
</evidence>
<organism evidence="2 3">
    <name type="scientific">Thelephora terrestris</name>
    <dbReference type="NCBI Taxonomy" id="56493"/>
    <lineage>
        <taxon>Eukaryota</taxon>
        <taxon>Fungi</taxon>
        <taxon>Dikarya</taxon>
        <taxon>Basidiomycota</taxon>
        <taxon>Agaricomycotina</taxon>
        <taxon>Agaricomycetes</taxon>
        <taxon>Thelephorales</taxon>
        <taxon>Thelephoraceae</taxon>
        <taxon>Thelephora</taxon>
    </lineage>
</organism>
<reference evidence="2" key="1">
    <citation type="journal article" date="2020" name="Nat. Commun.">
        <title>Large-scale genome sequencing of mycorrhizal fungi provides insights into the early evolution of symbiotic traits.</title>
        <authorList>
            <person name="Miyauchi S."/>
            <person name="Kiss E."/>
            <person name="Kuo A."/>
            <person name="Drula E."/>
            <person name="Kohler A."/>
            <person name="Sanchez-Garcia M."/>
            <person name="Morin E."/>
            <person name="Andreopoulos B."/>
            <person name="Barry K.W."/>
            <person name="Bonito G."/>
            <person name="Buee M."/>
            <person name="Carver A."/>
            <person name="Chen C."/>
            <person name="Cichocki N."/>
            <person name="Clum A."/>
            <person name="Culley D."/>
            <person name="Crous P.W."/>
            <person name="Fauchery L."/>
            <person name="Girlanda M."/>
            <person name="Hayes R.D."/>
            <person name="Keri Z."/>
            <person name="LaButti K."/>
            <person name="Lipzen A."/>
            <person name="Lombard V."/>
            <person name="Magnuson J."/>
            <person name="Maillard F."/>
            <person name="Murat C."/>
            <person name="Nolan M."/>
            <person name="Ohm R.A."/>
            <person name="Pangilinan J."/>
            <person name="Pereira M.F."/>
            <person name="Perotto S."/>
            <person name="Peter M."/>
            <person name="Pfister S."/>
            <person name="Riley R."/>
            <person name="Sitrit Y."/>
            <person name="Stielow J.B."/>
            <person name="Szollosi G."/>
            <person name="Zifcakova L."/>
            <person name="Stursova M."/>
            <person name="Spatafora J.W."/>
            <person name="Tedersoo L."/>
            <person name="Vaario L.M."/>
            <person name="Yamada A."/>
            <person name="Yan M."/>
            <person name="Wang P."/>
            <person name="Xu J."/>
            <person name="Bruns T."/>
            <person name="Baldrian P."/>
            <person name="Vilgalys R."/>
            <person name="Dunand C."/>
            <person name="Henrissat B."/>
            <person name="Grigoriev I.V."/>
            <person name="Hibbett D."/>
            <person name="Nagy L.G."/>
            <person name="Martin F.M."/>
        </authorList>
    </citation>
    <scope>NUCLEOTIDE SEQUENCE</scope>
    <source>
        <strain evidence="2">UH-Tt-Lm1</strain>
    </source>
</reference>